<dbReference type="Pfam" id="PF13487">
    <property type="entry name" value="HD_5"/>
    <property type="match status" value="1"/>
</dbReference>
<feature type="domain" description="HD-GYP" evidence="1">
    <location>
        <begin position="105"/>
        <end position="301"/>
    </location>
</feature>
<dbReference type="HOGENOM" id="CLU_000445_92_1_9"/>
<evidence type="ECO:0000259" key="1">
    <source>
        <dbReference type="PROSITE" id="PS51832"/>
    </source>
</evidence>
<evidence type="ECO:0000313" key="2">
    <source>
        <dbReference type="EMBL" id="AKA70825.1"/>
    </source>
</evidence>
<dbReference type="NCBIfam" id="TIGR00277">
    <property type="entry name" value="HDIG"/>
    <property type="match status" value="1"/>
</dbReference>
<dbReference type="PROSITE" id="PS51832">
    <property type="entry name" value="HD_GYP"/>
    <property type="match status" value="1"/>
</dbReference>
<keyword evidence="3" id="KW-1185">Reference proteome</keyword>
<dbReference type="Proteomes" id="UP000033115">
    <property type="component" value="Chromosome"/>
</dbReference>
<organism evidence="2 3">
    <name type="scientific">Clostridium scatologenes</name>
    <dbReference type="NCBI Taxonomy" id="1548"/>
    <lineage>
        <taxon>Bacteria</taxon>
        <taxon>Bacillati</taxon>
        <taxon>Bacillota</taxon>
        <taxon>Clostridia</taxon>
        <taxon>Eubacteriales</taxon>
        <taxon>Clostridiaceae</taxon>
        <taxon>Clostridium</taxon>
    </lineage>
</organism>
<dbReference type="InterPro" id="IPR037522">
    <property type="entry name" value="HD_GYP_dom"/>
</dbReference>
<dbReference type="Gene3D" id="1.10.3210.10">
    <property type="entry name" value="Hypothetical protein af1432"/>
    <property type="match status" value="1"/>
</dbReference>
<dbReference type="STRING" id="1548.CSCA_3700"/>
<sequence length="352" mass="40061">MRLEFINRVKPGEVISKSILSNEGRVLLRSGVKLSSSYIKKLTELGVFYVYVQDERLDDVNVEDERLTELKQVTIQSMSGIMKNVNNVNSRELKESLSSVEEMINYVVELGDVNKSLYDIKTFDNYTYIHSLDTCIMTAFLGMTGKYNQWDLKEMVIGAILHDIGKTKVSADILNKGGNLTKEEFEEVKKHTIYGAELLKKNITMPESIIKIVEQHHERVDGKGYPYGLTGNQISKFAKVICVCDVYDAVSNDRCYRNKFTPNDSYELILSGAGTSFDSEVVAKFKDTFSIYPLGCCVRLSNGDEGYVINQNRGFPDRPIIRVLYDFRTRKPVPFYEIDLLKNPSIVIEDIV</sequence>
<dbReference type="KEGG" id="csq:CSCA_3700"/>
<keyword evidence="2" id="KW-0378">Hydrolase</keyword>
<dbReference type="InterPro" id="IPR006675">
    <property type="entry name" value="HDIG_dom"/>
</dbReference>
<proteinExistence type="predicted"/>
<dbReference type="InterPro" id="IPR003607">
    <property type="entry name" value="HD/PDEase_dom"/>
</dbReference>
<dbReference type="PANTHER" id="PTHR43155">
    <property type="entry name" value="CYCLIC DI-GMP PHOSPHODIESTERASE PA4108-RELATED"/>
    <property type="match status" value="1"/>
</dbReference>
<dbReference type="GO" id="GO:0016787">
    <property type="term" value="F:hydrolase activity"/>
    <property type="evidence" value="ECO:0007669"/>
    <property type="project" value="UniProtKB-KW"/>
</dbReference>
<dbReference type="RefSeq" id="WP_029162711.1">
    <property type="nucleotide sequence ID" value="NZ_CP009933.1"/>
</dbReference>
<dbReference type="PANTHER" id="PTHR43155:SF2">
    <property type="entry name" value="CYCLIC DI-GMP PHOSPHODIESTERASE PA4108"/>
    <property type="match status" value="1"/>
</dbReference>
<dbReference type="AlphaFoldDB" id="A0A0E3MAN7"/>
<dbReference type="EMBL" id="CP009933">
    <property type="protein sequence ID" value="AKA70825.1"/>
    <property type="molecule type" value="Genomic_DNA"/>
</dbReference>
<dbReference type="SMART" id="SM00471">
    <property type="entry name" value="HDc"/>
    <property type="match status" value="1"/>
</dbReference>
<protein>
    <submittedName>
        <fullName evidence="2">Metal dependent phosphohydrolase</fullName>
    </submittedName>
</protein>
<accession>A0A0E3MAN7</accession>
<reference evidence="2 3" key="1">
    <citation type="journal article" date="2015" name="J. Biotechnol.">
        <title>Complete genome sequence of a malodorant-producing acetogen, Clostridium scatologenes ATCC 25775(T).</title>
        <authorList>
            <person name="Zhu Z."/>
            <person name="Guo T."/>
            <person name="Zheng H."/>
            <person name="Song T."/>
            <person name="Ouyang P."/>
            <person name="Xie J."/>
        </authorList>
    </citation>
    <scope>NUCLEOTIDE SEQUENCE [LARGE SCALE GENOMIC DNA]</scope>
    <source>
        <strain evidence="2 3">ATCC 25775</strain>
    </source>
</reference>
<dbReference type="SUPFAM" id="SSF109604">
    <property type="entry name" value="HD-domain/PDEase-like"/>
    <property type="match status" value="1"/>
</dbReference>
<gene>
    <name evidence="2" type="ORF">CSCA_3700</name>
</gene>
<dbReference type="CDD" id="cd00077">
    <property type="entry name" value="HDc"/>
    <property type="match status" value="1"/>
</dbReference>
<evidence type="ECO:0000313" key="3">
    <source>
        <dbReference type="Proteomes" id="UP000033115"/>
    </source>
</evidence>
<name>A0A0E3MAN7_CLOSL</name>